<dbReference type="GO" id="GO:0004355">
    <property type="term" value="F:glutamate synthase (NADPH) activity"/>
    <property type="evidence" value="ECO:0007669"/>
    <property type="project" value="UniProtKB-EC"/>
</dbReference>
<dbReference type="Gene3D" id="3.60.20.10">
    <property type="entry name" value="Glutamine Phosphoribosylpyrophosphate, subunit 1, domain 1"/>
    <property type="match status" value="1"/>
</dbReference>
<dbReference type="CDD" id="cd02808">
    <property type="entry name" value="GltS_FMN"/>
    <property type="match status" value="1"/>
</dbReference>
<evidence type="ECO:0000256" key="14">
    <source>
        <dbReference type="ARBA" id="ARBA00023014"/>
    </source>
</evidence>
<accession>A0A1M7IXK5</accession>
<evidence type="ECO:0000256" key="3">
    <source>
        <dbReference type="ARBA" id="ARBA00001974"/>
    </source>
</evidence>
<dbReference type="OrthoDB" id="9758182at2"/>
<keyword evidence="15" id="KW-0314">Glutamate biosynthesis</keyword>
<dbReference type="EMBL" id="FRBW01000002">
    <property type="protein sequence ID" value="SHM45431.1"/>
    <property type="molecule type" value="Genomic_DNA"/>
</dbReference>
<keyword evidence="13" id="KW-0408">Iron</keyword>
<dbReference type="SUPFAM" id="SSF56235">
    <property type="entry name" value="N-terminal nucleophile aminohydrolases (Ntn hydrolases)"/>
    <property type="match status" value="1"/>
</dbReference>
<keyword evidence="6" id="KW-0028">Amino-acid biosynthesis</keyword>
<organism evidence="23 24">
    <name type="scientific">Roseibium suaedae</name>
    <dbReference type="NCBI Taxonomy" id="735517"/>
    <lineage>
        <taxon>Bacteria</taxon>
        <taxon>Pseudomonadati</taxon>
        <taxon>Pseudomonadota</taxon>
        <taxon>Alphaproteobacteria</taxon>
        <taxon>Hyphomicrobiales</taxon>
        <taxon>Stappiaceae</taxon>
        <taxon>Roseibium</taxon>
    </lineage>
</organism>
<dbReference type="CDD" id="cd00713">
    <property type="entry name" value="GltS"/>
    <property type="match status" value="1"/>
</dbReference>
<evidence type="ECO:0000256" key="12">
    <source>
        <dbReference type="ARBA" id="ARBA00023002"/>
    </source>
</evidence>
<evidence type="ECO:0000256" key="6">
    <source>
        <dbReference type="ARBA" id="ARBA00022605"/>
    </source>
</evidence>
<keyword evidence="14" id="KW-0411">Iron-sulfur</keyword>
<dbReference type="Pfam" id="PF04898">
    <property type="entry name" value="Glu_syn_central"/>
    <property type="match status" value="1"/>
</dbReference>
<dbReference type="InterPro" id="IPR013785">
    <property type="entry name" value="Aldolase_TIM"/>
</dbReference>
<evidence type="ECO:0000256" key="2">
    <source>
        <dbReference type="ARBA" id="ARBA00001927"/>
    </source>
</evidence>
<evidence type="ECO:0000256" key="11">
    <source>
        <dbReference type="ARBA" id="ARBA00022962"/>
    </source>
</evidence>
<dbReference type="InterPro" id="IPR006982">
    <property type="entry name" value="Glu_synth_centr_N"/>
</dbReference>
<dbReference type="PANTHER" id="PTHR11938">
    <property type="entry name" value="FAD NADPH DEHYDROGENASE/OXIDOREDUCTASE"/>
    <property type="match status" value="1"/>
</dbReference>
<dbReference type="PANTHER" id="PTHR11938:SF133">
    <property type="entry name" value="GLUTAMATE SYNTHASE (NADH)"/>
    <property type="match status" value="1"/>
</dbReference>
<dbReference type="PROSITE" id="PS51278">
    <property type="entry name" value="GATASE_TYPE_2"/>
    <property type="match status" value="1"/>
</dbReference>
<comment type="cofactor">
    <cofactor evidence="2">
        <name>[3Fe-4S] cluster</name>
        <dbReference type="ChEBI" id="CHEBI:21137"/>
    </cofactor>
</comment>
<dbReference type="Pfam" id="PF01493">
    <property type="entry name" value="GXGXG"/>
    <property type="match status" value="1"/>
</dbReference>
<evidence type="ECO:0000256" key="19">
    <source>
        <dbReference type="ARBA" id="ARBA00072108"/>
    </source>
</evidence>
<evidence type="ECO:0000256" key="21">
    <source>
        <dbReference type="SAM" id="MobiDB-lite"/>
    </source>
</evidence>
<keyword evidence="11" id="KW-0315">Glutamine amidotransferase</keyword>
<comment type="catalytic activity">
    <reaction evidence="18">
        <text>2 L-glutamate + NADP(+) = L-glutamine + 2-oxoglutarate + NADPH + H(+)</text>
        <dbReference type="Rhea" id="RHEA:15501"/>
        <dbReference type="ChEBI" id="CHEBI:15378"/>
        <dbReference type="ChEBI" id="CHEBI:16810"/>
        <dbReference type="ChEBI" id="CHEBI:29985"/>
        <dbReference type="ChEBI" id="CHEBI:57783"/>
        <dbReference type="ChEBI" id="CHEBI:58349"/>
        <dbReference type="ChEBI" id="CHEBI:58359"/>
        <dbReference type="EC" id="1.4.1.13"/>
    </reaction>
</comment>
<feature type="domain" description="Glutamine amidotransferase type-2" evidence="22">
    <location>
        <begin position="50"/>
        <end position="450"/>
    </location>
</feature>
<dbReference type="InterPro" id="IPR050711">
    <property type="entry name" value="ET-N_metabolism_enzyme"/>
</dbReference>
<dbReference type="FunFam" id="3.20.20.70:FF:000053">
    <property type="entry name" value="Glutamate synthase large subunit"/>
    <property type="match status" value="1"/>
</dbReference>
<dbReference type="InterPro" id="IPR029055">
    <property type="entry name" value="Ntn_hydrolases_N"/>
</dbReference>
<dbReference type="GO" id="GO:0051538">
    <property type="term" value="F:3 iron, 4 sulfur cluster binding"/>
    <property type="evidence" value="ECO:0007669"/>
    <property type="project" value="UniProtKB-KW"/>
</dbReference>
<dbReference type="GO" id="GO:0019676">
    <property type="term" value="P:ammonia assimilation cycle"/>
    <property type="evidence" value="ECO:0007669"/>
    <property type="project" value="TreeGrafter"/>
</dbReference>
<dbReference type="Gene3D" id="3.20.20.70">
    <property type="entry name" value="Aldolase class I"/>
    <property type="match status" value="2"/>
</dbReference>
<evidence type="ECO:0000256" key="17">
    <source>
        <dbReference type="ARBA" id="ARBA00037898"/>
    </source>
</evidence>
<keyword evidence="8" id="KW-0288">FMN</keyword>
<evidence type="ECO:0000256" key="20">
    <source>
        <dbReference type="ARBA" id="ARBA00079921"/>
    </source>
</evidence>
<dbReference type="FunFam" id="2.160.20.60:FF:000001">
    <property type="entry name" value="Glutamate synthase, large subunit"/>
    <property type="match status" value="1"/>
</dbReference>
<evidence type="ECO:0000313" key="24">
    <source>
        <dbReference type="Proteomes" id="UP000186002"/>
    </source>
</evidence>
<evidence type="ECO:0000256" key="13">
    <source>
        <dbReference type="ARBA" id="ARBA00023004"/>
    </source>
</evidence>
<feature type="region of interest" description="Disordered" evidence="21">
    <location>
        <begin position="948"/>
        <end position="971"/>
    </location>
</feature>
<dbReference type="NCBIfam" id="NF008730">
    <property type="entry name" value="PRK11750.1"/>
    <property type="match status" value="1"/>
</dbReference>
<evidence type="ECO:0000313" key="23">
    <source>
        <dbReference type="EMBL" id="SHM45431.1"/>
    </source>
</evidence>
<keyword evidence="9" id="KW-0479">Metal-binding</keyword>
<dbReference type="Gene3D" id="2.160.20.60">
    <property type="entry name" value="Glutamate synthase, alpha subunit, C-terminal domain"/>
    <property type="match status" value="1"/>
</dbReference>
<dbReference type="InterPro" id="IPR002489">
    <property type="entry name" value="Glu_synth_asu_C"/>
</dbReference>
<evidence type="ECO:0000256" key="16">
    <source>
        <dbReference type="ARBA" id="ARBA00023291"/>
    </source>
</evidence>
<keyword evidence="16" id="KW-0003">3Fe-4S</keyword>
<keyword evidence="24" id="KW-1185">Reference proteome</keyword>
<evidence type="ECO:0000259" key="22">
    <source>
        <dbReference type="PROSITE" id="PS51278"/>
    </source>
</evidence>
<dbReference type="Pfam" id="PF01645">
    <property type="entry name" value="Glu_synthase"/>
    <property type="match status" value="1"/>
</dbReference>
<keyword evidence="10" id="KW-0274">FAD</keyword>
<evidence type="ECO:0000256" key="18">
    <source>
        <dbReference type="ARBA" id="ARBA00048151"/>
    </source>
</evidence>
<dbReference type="SUPFAM" id="SSF51395">
    <property type="entry name" value="FMN-linked oxidoreductases"/>
    <property type="match status" value="1"/>
</dbReference>
<dbReference type="EC" id="1.4.1.13" evidence="5"/>
<dbReference type="InterPro" id="IPR017932">
    <property type="entry name" value="GATase_2_dom"/>
</dbReference>
<dbReference type="STRING" id="735517.SAMN05444272_2666"/>
<evidence type="ECO:0000256" key="4">
    <source>
        <dbReference type="ARBA" id="ARBA00009716"/>
    </source>
</evidence>
<dbReference type="SUPFAM" id="SSF69336">
    <property type="entry name" value="Alpha subunit of glutamate synthase, C-terminal domain"/>
    <property type="match status" value="1"/>
</dbReference>
<evidence type="ECO:0000256" key="7">
    <source>
        <dbReference type="ARBA" id="ARBA00022630"/>
    </source>
</evidence>
<dbReference type="Pfam" id="PF00310">
    <property type="entry name" value="GATase_2"/>
    <property type="match status" value="1"/>
</dbReference>
<comment type="cofactor">
    <cofactor evidence="3">
        <name>FAD</name>
        <dbReference type="ChEBI" id="CHEBI:57692"/>
    </cofactor>
</comment>
<dbReference type="InterPro" id="IPR002932">
    <property type="entry name" value="Glu_synthdom"/>
</dbReference>
<gene>
    <name evidence="23" type="ORF">SAMN05444272_2666</name>
</gene>
<evidence type="ECO:0000256" key="10">
    <source>
        <dbReference type="ARBA" id="ARBA00022827"/>
    </source>
</evidence>
<dbReference type="GO" id="GO:0046872">
    <property type="term" value="F:metal ion binding"/>
    <property type="evidence" value="ECO:0007669"/>
    <property type="project" value="UniProtKB-KW"/>
</dbReference>
<sequence>MIKEELTTSTVIEAGATGADKTATKTTLTDRLELAAAKGLYNPAREHDACGVGFVAHMKGIKSHRVVADGLQVLENLTHRGAVGADPLMGDGAGMLVQIPHDFFKTELSAQGITLPEPGKYGVGFLFMPQDADLRAKCEAIVERVIAEQGQSVIGWRDVPVDNSSLSKAPDIAATEPVSRQVFIACNNCEDQTTFERRLFVLRKVVSNAVRAETNAVKSGFYPVSMSSRTIVYKGMFLAFQLGAYYKDLQDERFTSALALVHQRFSTNTFPSWDLSHPYRMVAHNGEINTLRGNVNWMAARQASVSSPLFGDDITKLWPISYEGQSDTACFDNALEFLVMGGYSLAHAAMMLIPEAWAGNPLMDDNRRSFYEYHAAIMEPWDGPAAVAFTDGRQIGATLDRNGLRPARYIVTDEDFVIMSSEVGVLPVPEERIVRKWRLQPGKMLLIDLEQGRIISDEEIKRELSTANPYKDWLHRSQIVLEDMPGVRERAPVAGESLLDRQQAFGYTQEDIKLLMLPMATVGQEAIGSMGTDTPISALSDKSKLLYTYFKQNFAQVTNPPIDPIREELVMSLVSFIGPRPNLFDLKGLSTSKRLEVRQPILTNEDLEKIRAIGDIGDNQFSAKTLDITYSAQRGAEGMEDALEELCQRAEKAVVNGYNIIILSDRLISRSRIAIPALLATAAVHHHLIRKGLRTSVGLVVETGEAREVHHFCVLAGYGAEAINPYLAFETLLSMHAELDFPEEVDASEVVRRYIKSIDKGILKVMSKMGISTYQSYCGAQIFDAVGLSSALVEKYFFGTATSIEGIGLNEVAEETVIRHAEAFQDVAILRRSLQVGGEYAYRIRGESHMWTPDSIAVLQHAVRSKLPEKYREFSKIVNEETGRFAIRGMFRIKGADEIGRTPVDLAKVESAENIVKRFVTGAMSFGSISREAHSTLAIAMNAIGGKSNTGEGGEEPERFNPLPDGSANPQRSAIKQVASGRFGVTTEYLVNSDMIQIKVAQGAKPGEGGQLPGHKVDAVIAKVRHSTPGVGLISPPPHHDIYSIEDLAQLIYDLKNVNPEADISVKLVSEVGVGTVAAGVAKARADHITVSGYDGGTGASPLTSIKHAGSPWEIGLAETQQTLVLNGLRSRVALQVDGGLRTGRDVVVGALLGADEFGFATAPLIAAGCLMMRKCHLNTCPVGIATQDPVLRKRFKGTPEHVINYFFFVAEEVRELMAALGFEKLDDMIGRSDILDKEQALNHWKAQGLDFSRIFFQPEAKPEQIRWTERQDHPIADILDRRLIAASKPALDSKETTIVDETICSVDRSAGAMLSGEVAKRYGAKGMPDNTLKIQLKGTAGQAFGAFLAKGVTLELSGDANDYVGKGLSGGRIIVRPPENTRIVPEDSIIAGNTVLYGATTGECYLRGVAGERFAVRNSGALAVVEGVGDHGCEYMTGGVVVVIGQTGRNFAAGMSGGIAYVLDMEGTFGTRCNLAMVELEPVEEEDDLLEKLHHHGGDIEHKGRVDVTGDMTRHDDERLRQLLTKHVQYTGSTRAQAILDDWATYRPKFVKIMPVEYRRALREMEEKRLGMAAAE</sequence>
<evidence type="ECO:0000256" key="9">
    <source>
        <dbReference type="ARBA" id="ARBA00022723"/>
    </source>
</evidence>
<name>A0A1M7IXK5_9HYPH</name>
<dbReference type="InterPro" id="IPR036485">
    <property type="entry name" value="Glu_synth_asu_C_sf"/>
</dbReference>
<evidence type="ECO:0000256" key="15">
    <source>
        <dbReference type="ARBA" id="ARBA00023164"/>
    </source>
</evidence>
<evidence type="ECO:0000256" key="1">
    <source>
        <dbReference type="ARBA" id="ARBA00001917"/>
    </source>
</evidence>
<dbReference type="FunFam" id="3.60.20.10:FF:000001">
    <property type="entry name" value="Glutamate synthase, large subunit"/>
    <property type="match status" value="1"/>
</dbReference>
<dbReference type="FunFam" id="3.20.20.70:FF:000031">
    <property type="entry name" value="Glutamate synthase 1 [NADH]"/>
    <property type="match status" value="1"/>
</dbReference>
<reference evidence="23 24" key="1">
    <citation type="submission" date="2016-11" db="EMBL/GenBank/DDBJ databases">
        <authorList>
            <person name="Jaros S."/>
            <person name="Januszkiewicz K."/>
            <person name="Wedrychowicz H."/>
        </authorList>
    </citation>
    <scope>NUCLEOTIDE SEQUENCE [LARGE SCALE GENOMIC DNA]</scope>
    <source>
        <strain evidence="23 24">DSM 22153</strain>
    </source>
</reference>
<protein>
    <recommendedName>
        <fullName evidence="19">Glutamate synthase [NADPH] large chain</fullName>
        <ecNumber evidence="5">1.4.1.13</ecNumber>
    </recommendedName>
    <alternativeName>
        <fullName evidence="20">Glutamate synthase subunit alpha</fullName>
    </alternativeName>
</protein>
<dbReference type="Proteomes" id="UP000186002">
    <property type="component" value="Unassembled WGS sequence"/>
</dbReference>
<proteinExistence type="inferred from homology"/>
<comment type="pathway">
    <text evidence="17">Amino-acid biosynthesis; L-glutamate biosynthesis via GLT pathway; L-glutamate from 2-oxoglutarate and L-glutamine (NADP(+) route): step 1/1.</text>
</comment>
<dbReference type="RefSeq" id="WP_073013642.1">
    <property type="nucleotide sequence ID" value="NZ_FRBW01000002.1"/>
</dbReference>
<dbReference type="CDD" id="cd00982">
    <property type="entry name" value="gltB_C"/>
    <property type="match status" value="1"/>
</dbReference>
<keyword evidence="12" id="KW-0560">Oxidoreductase</keyword>
<evidence type="ECO:0000256" key="8">
    <source>
        <dbReference type="ARBA" id="ARBA00022643"/>
    </source>
</evidence>
<comment type="cofactor">
    <cofactor evidence="1">
        <name>FMN</name>
        <dbReference type="ChEBI" id="CHEBI:58210"/>
    </cofactor>
</comment>
<dbReference type="GO" id="GO:0006537">
    <property type="term" value="P:glutamate biosynthetic process"/>
    <property type="evidence" value="ECO:0007669"/>
    <property type="project" value="UniProtKB-KW"/>
</dbReference>
<evidence type="ECO:0000256" key="5">
    <source>
        <dbReference type="ARBA" id="ARBA00012079"/>
    </source>
</evidence>
<keyword evidence="7" id="KW-0285">Flavoprotein</keyword>
<comment type="similarity">
    <text evidence="4">Belongs to the glutamate synthase family.</text>
</comment>